<dbReference type="GO" id="GO:0003677">
    <property type="term" value="F:DNA binding"/>
    <property type="evidence" value="ECO:0007669"/>
    <property type="project" value="UniProtKB-KW"/>
</dbReference>
<dbReference type="InterPro" id="IPR001845">
    <property type="entry name" value="HTH_ArsR_DNA-bd_dom"/>
</dbReference>
<accession>A0A5P9QD14</accession>
<evidence type="ECO:0000313" key="5">
    <source>
        <dbReference type="EMBL" id="QFU99358.1"/>
    </source>
</evidence>
<dbReference type="Gene3D" id="3.40.50.2300">
    <property type="match status" value="1"/>
</dbReference>
<dbReference type="SMART" id="SM00418">
    <property type="entry name" value="HTH_ARSR"/>
    <property type="match status" value="1"/>
</dbReference>
<dbReference type="InterPro" id="IPR011991">
    <property type="entry name" value="ArsR-like_HTH"/>
</dbReference>
<evidence type="ECO:0000313" key="6">
    <source>
        <dbReference type="Proteomes" id="UP000326702"/>
    </source>
</evidence>
<dbReference type="PANTHER" id="PTHR43132">
    <property type="entry name" value="ARSENICAL RESISTANCE OPERON REPRESSOR ARSR-RELATED"/>
    <property type="match status" value="1"/>
</dbReference>
<evidence type="ECO:0000256" key="2">
    <source>
        <dbReference type="ARBA" id="ARBA00023125"/>
    </source>
</evidence>
<evidence type="ECO:0000259" key="4">
    <source>
        <dbReference type="PROSITE" id="PS50987"/>
    </source>
</evidence>
<keyword evidence="3" id="KW-0804">Transcription</keyword>
<keyword evidence="6" id="KW-1185">Reference proteome</keyword>
<protein>
    <submittedName>
        <fullName evidence="5">Arsenical resistance operon repressor</fullName>
    </submittedName>
</protein>
<feature type="domain" description="HTH arsR-type" evidence="4">
    <location>
        <begin position="18"/>
        <end position="116"/>
    </location>
</feature>
<dbReference type="KEGG" id="lxl:KDY119_02887"/>
<dbReference type="Proteomes" id="UP000326702">
    <property type="component" value="Chromosome"/>
</dbReference>
<keyword evidence="1" id="KW-0805">Transcription regulation</keyword>
<evidence type="ECO:0000256" key="3">
    <source>
        <dbReference type="ARBA" id="ARBA00023163"/>
    </source>
</evidence>
<dbReference type="Pfam" id="PF01022">
    <property type="entry name" value="HTH_5"/>
    <property type="match status" value="1"/>
</dbReference>
<dbReference type="EMBL" id="CP045529">
    <property type="protein sequence ID" value="QFU99358.1"/>
    <property type="molecule type" value="Genomic_DNA"/>
</dbReference>
<dbReference type="CDD" id="cd00090">
    <property type="entry name" value="HTH_ARSR"/>
    <property type="match status" value="1"/>
</dbReference>
<dbReference type="InterPro" id="IPR036196">
    <property type="entry name" value="Ptyr_pPase_sf"/>
</dbReference>
<dbReference type="Pfam" id="PF01451">
    <property type="entry name" value="LMWPc"/>
    <property type="match status" value="1"/>
</dbReference>
<dbReference type="SMART" id="SM00226">
    <property type="entry name" value="LMWPc"/>
    <property type="match status" value="1"/>
</dbReference>
<proteinExistence type="predicted"/>
<dbReference type="PRINTS" id="PR00778">
    <property type="entry name" value="HTHARSR"/>
</dbReference>
<dbReference type="Gene3D" id="1.10.10.10">
    <property type="entry name" value="Winged helix-like DNA-binding domain superfamily/Winged helix DNA-binding domain"/>
    <property type="match status" value="1"/>
</dbReference>
<dbReference type="Gene3D" id="1.10.8.1060">
    <property type="entry name" value="Corynebacterium glutamicum thioredoxin-dependent arsenate reductase, N-terminal domain"/>
    <property type="match status" value="1"/>
</dbReference>
<dbReference type="SUPFAM" id="SSF46785">
    <property type="entry name" value="Winged helix' DNA-binding domain"/>
    <property type="match status" value="1"/>
</dbReference>
<dbReference type="GO" id="GO:0003700">
    <property type="term" value="F:DNA-binding transcription factor activity"/>
    <property type="evidence" value="ECO:0007669"/>
    <property type="project" value="InterPro"/>
</dbReference>
<sequence>MPQEPPVTSRRVLEAGAISSQSARNLATIFGGLADPVRLRMLSLLGTVDEASVRDLAALSNLSQPTVSHHLRVLRDVGLVTSERHGNWVRYRIARGRGPTVGTLFDVFAPVALDPPRTPRPMRPEVVEDSLDPLVGRLAAVYPEASFDVVGRIVRECATTLLRTRTTAGSAPLLALVERYARQRLSDASRDRTRSAPHVLFVSQTDTARSQLAAALTRRLSQHRVVVRTAGLTPGAQIPRNVRAFLTELEVPEAAAFPKALTDDALRAADVVVTLGCSDACPVLPHVRYEDWPVGDPTFSSPVGFAALRDEFQHRAAQLVAELLDEQPGPPPE</sequence>
<reference evidence="5 6" key="1">
    <citation type="submission" date="2019-10" db="EMBL/GenBank/DDBJ databases">
        <title>Genome sequence of Luteimicrobium xylanilyticum HY-24.</title>
        <authorList>
            <person name="Kim D.Y."/>
            <person name="Park H.-Y."/>
        </authorList>
    </citation>
    <scope>NUCLEOTIDE SEQUENCE [LARGE SCALE GENOMIC DNA]</scope>
    <source>
        <strain evidence="5 6">HY-24</strain>
    </source>
</reference>
<dbReference type="InterPro" id="IPR036390">
    <property type="entry name" value="WH_DNA-bd_sf"/>
</dbReference>
<dbReference type="SUPFAM" id="SSF52788">
    <property type="entry name" value="Phosphotyrosine protein phosphatases I"/>
    <property type="match status" value="1"/>
</dbReference>
<gene>
    <name evidence="5" type="ORF">KDY119_02887</name>
</gene>
<dbReference type="NCBIfam" id="NF033788">
    <property type="entry name" value="HTH_metalloreg"/>
    <property type="match status" value="1"/>
</dbReference>
<dbReference type="RefSeq" id="WP_036947206.1">
    <property type="nucleotide sequence ID" value="NZ_BAABIH010000008.1"/>
</dbReference>
<dbReference type="AlphaFoldDB" id="A0A5P9QD14"/>
<dbReference type="InterPro" id="IPR036388">
    <property type="entry name" value="WH-like_DNA-bd_sf"/>
</dbReference>
<dbReference type="InterPro" id="IPR023485">
    <property type="entry name" value="Ptyr_pPase"/>
</dbReference>
<evidence type="ECO:0000256" key="1">
    <source>
        <dbReference type="ARBA" id="ARBA00023015"/>
    </source>
</evidence>
<organism evidence="5 6">
    <name type="scientific">Luteimicrobium xylanilyticum</name>
    <dbReference type="NCBI Taxonomy" id="1133546"/>
    <lineage>
        <taxon>Bacteria</taxon>
        <taxon>Bacillati</taxon>
        <taxon>Actinomycetota</taxon>
        <taxon>Actinomycetes</taxon>
        <taxon>Micrococcales</taxon>
        <taxon>Luteimicrobium</taxon>
    </lineage>
</organism>
<dbReference type="PROSITE" id="PS50987">
    <property type="entry name" value="HTH_ARSR_2"/>
    <property type="match status" value="1"/>
</dbReference>
<dbReference type="OrthoDB" id="9799372at2"/>
<keyword evidence="2" id="KW-0238">DNA-binding</keyword>
<dbReference type="InterPro" id="IPR051011">
    <property type="entry name" value="Metal_resp_trans_reg"/>
</dbReference>
<name>A0A5P9QD14_9MICO</name>
<dbReference type="PANTHER" id="PTHR43132:SF2">
    <property type="entry name" value="ARSENICAL RESISTANCE OPERON REPRESSOR ARSR-RELATED"/>
    <property type="match status" value="1"/>
</dbReference>